<dbReference type="VEuPathDB" id="MicrosporidiaDB:H312_02571"/>
<proteinExistence type="predicted"/>
<dbReference type="EMBL" id="KK365209">
    <property type="protein sequence ID" value="KCZ80032.1"/>
    <property type="molecule type" value="Genomic_DNA"/>
</dbReference>
<dbReference type="Gene3D" id="3.30.420.10">
    <property type="entry name" value="Ribonuclease H-like superfamily/Ribonuclease H"/>
    <property type="match status" value="1"/>
</dbReference>
<dbReference type="GO" id="GO:0003676">
    <property type="term" value="F:nucleic acid binding"/>
    <property type="evidence" value="ECO:0007669"/>
    <property type="project" value="InterPro"/>
</dbReference>
<dbReference type="OrthoDB" id="2186513at2759"/>
<dbReference type="AlphaFoldDB" id="A0A059EYV6"/>
<protein>
    <recommendedName>
        <fullName evidence="3">Integrase catalytic domain-containing protein</fullName>
    </recommendedName>
</protein>
<name>A0A059EYV6_9MICR</name>
<sequence>MEISRRNNEFCWILNVIDSFTKFLWSYKLKSKAAIEIKKSLENSFVNF</sequence>
<dbReference type="InterPro" id="IPR036397">
    <property type="entry name" value="RNaseH_sf"/>
</dbReference>
<evidence type="ECO:0008006" key="3">
    <source>
        <dbReference type="Google" id="ProtNLM"/>
    </source>
</evidence>
<reference evidence="1 2" key="2">
    <citation type="submission" date="2014-03" db="EMBL/GenBank/DDBJ databases">
        <title>The Genome Sequence of Anncaliia algerae insect isolate PRA339.</title>
        <authorList>
            <consortium name="The Broad Institute Genome Sequencing Platform"/>
            <consortium name="The Broad Institute Genome Sequencing Center for Infectious Disease"/>
            <person name="Cuomo C."/>
            <person name="Becnel J."/>
            <person name="Sanscrainte N."/>
            <person name="Walker B."/>
            <person name="Young S.K."/>
            <person name="Zeng Q."/>
            <person name="Gargeya S."/>
            <person name="Fitzgerald M."/>
            <person name="Haas B."/>
            <person name="Abouelleil A."/>
            <person name="Alvarado L."/>
            <person name="Arachchi H.M."/>
            <person name="Berlin A.M."/>
            <person name="Chapman S.B."/>
            <person name="Dewar J."/>
            <person name="Goldberg J."/>
            <person name="Griggs A."/>
            <person name="Gujja S."/>
            <person name="Hansen M."/>
            <person name="Howarth C."/>
            <person name="Imamovic A."/>
            <person name="Larimer J."/>
            <person name="McCowan C."/>
            <person name="Murphy C."/>
            <person name="Neiman D."/>
            <person name="Pearson M."/>
            <person name="Priest M."/>
            <person name="Roberts A."/>
            <person name="Saif S."/>
            <person name="Shea T."/>
            <person name="Sisk P."/>
            <person name="Sykes S."/>
            <person name="Wortman J."/>
            <person name="Nusbaum C."/>
            <person name="Birren B."/>
        </authorList>
    </citation>
    <scope>NUCLEOTIDE SEQUENCE [LARGE SCALE GENOMIC DNA]</scope>
    <source>
        <strain evidence="1 2">PRA339</strain>
    </source>
</reference>
<gene>
    <name evidence="1" type="ORF">H312_02571</name>
</gene>
<reference evidence="2" key="1">
    <citation type="submission" date="2013-02" db="EMBL/GenBank/DDBJ databases">
        <authorList>
            <consortium name="The Broad Institute Genome Sequencing Platform"/>
            <person name="Cuomo C."/>
            <person name="Becnel J."/>
            <person name="Sanscrainte N."/>
            <person name="Walker B."/>
            <person name="Young S.K."/>
            <person name="Zeng Q."/>
            <person name="Gargeya S."/>
            <person name="Fitzgerald M."/>
            <person name="Haas B."/>
            <person name="Abouelleil A."/>
            <person name="Alvarado L."/>
            <person name="Arachchi H.M."/>
            <person name="Berlin A.M."/>
            <person name="Chapman S.B."/>
            <person name="Dewar J."/>
            <person name="Goldberg J."/>
            <person name="Griggs A."/>
            <person name="Gujja S."/>
            <person name="Hansen M."/>
            <person name="Howarth C."/>
            <person name="Imamovic A."/>
            <person name="Larimer J."/>
            <person name="McCowan C."/>
            <person name="Murphy C."/>
            <person name="Neiman D."/>
            <person name="Pearson M."/>
            <person name="Priest M."/>
            <person name="Roberts A."/>
            <person name="Saif S."/>
            <person name="Shea T."/>
            <person name="Sisk P."/>
            <person name="Sykes S."/>
            <person name="Wortman J."/>
            <person name="Nusbaum C."/>
            <person name="Birren B."/>
        </authorList>
    </citation>
    <scope>NUCLEOTIDE SEQUENCE [LARGE SCALE GENOMIC DNA]</scope>
    <source>
        <strain evidence="2">PRA339</strain>
    </source>
</reference>
<accession>A0A059EYV6</accession>
<keyword evidence="2" id="KW-1185">Reference proteome</keyword>
<evidence type="ECO:0000313" key="2">
    <source>
        <dbReference type="Proteomes" id="UP000030655"/>
    </source>
</evidence>
<evidence type="ECO:0000313" key="1">
    <source>
        <dbReference type="EMBL" id="KCZ80032.1"/>
    </source>
</evidence>
<dbReference type="Proteomes" id="UP000030655">
    <property type="component" value="Unassembled WGS sequence"/>
</dbReference>
<dbReference type="HOGENOM" id="CLU_3159843_0_0_1"/>
<organism evidence="1 2">
    <name type="scientific">Anncaliia algerae PRA339</name>
    <dbReference type="NCBI Taxonomy" id="1288291"/>
    <lineage>
        <taxon>Eukaryota</taxon>
        <taxon>Fungi</taxon>
        <taxon>Fungi incertae sedis</taxon>
        <taxon>Microsporidia</taxon>
        <taxon>Tubulinosematoidea</taxon>
        <taxon>Tubulinosematidae</taxon>
        <taxon>Anncaliia</taxon>
    </lineage>
</organism>